<feature type="signal peptide" evidence="2">
    <location>
        <begin position="1"/>
        <end position="19"/>
    </location>
</feature>
<feature type="chain" id="PRO_5032832738" evidence="2">
    <location>
        <begin position="20"/>
        <end position="507"/>
    </location>
</feature>
<evidence type="ECO:0000313" key="3">
    <source>
        <dbReference type="EMBL" id="KAF7991095.1"/>
    </source>
</evidence>
<name>A0A834XPQ0_APHGI</name>
<feature type="region of interest" description="Disordered" evidence="1">
    <location>
        <begin position="372"/>
        <end position="397"/>
    </location>
</feature>
<protein>
    <submittedName>
        <fullName evidence="3">Uncharacterized protein</fullName>
    </submittedName>
</protein>
<feature type="compositionally biased region" description="Low complexity" evidence="1">
    <location>
        <begin position="372"/>
        <end position="384"/>
    </location>
</feature>
<evidence type="ECO:0000256" key="1">
    <source>
        <dbReference type="SAM" id="MobiDB-lite"/>
    </source>
</evidence>
<gene>
    <name evidence="3" type="ORF">HCN44_002657</name>
</gene>
<reference evidence="3 4" key="1">
    <citation type="submission" date="2020-08" db="EMBL/GenBank/DDBJ databases">
        <title>Aphidius gifuensis genome sequencing and assembly.</title>
        <authorList>
            <person name="Du Z."/>
        </authorList>
    </citation>
    <scope>NUCLEOTIDE SEQUENCE [LARGE SCALE GENOMIC DNA]</scope>
    <source>
        <strain evidence="3">YNYX2018</strain>
        <tissue evidence="3">Adults</tissue>
    </source>
</reference>
<dbReference type="Proteomes" id="UP000639338">
    <property type="component" value="Unassembled WGS sequence"/>
</dbReference>
<keyword evidence="2" id="KW-0732">Signal</keyword>
<accession>A0A834XPQ0</accession>
<keyword evidence="4" id="KW-1185">Reference proteome</keyword>
<proteinExistence type="predicted"/>
<sequence length="507" mass="57899">MKLLLLMLLFSPLAINCETKKEDKKIINPNDEPFLPINPNYQLNTKLTKRGVEKNINEILSHLNADVYPTKNTPNYNENYYHDLQANIPVIQSSSSPQSYDIPSVPVQTILPPVYGPPDQSQRQENIIYSTGQNGYSTYYNNNPTTYNSQQSVSPGQLNQYTVPEMQYYYSINQQPDITYSIATSQDNSEIPTGTIEMVDEKYIKQQQQQQRVKLNDGRTSNNIKDTQFMEGINYITNSQKDLDTQSTTNKQPIAYNLIENQSDLHIRSAQLPSRNIMKYSNNGGQQQIGNYQLPQVYKQQLDQLMSQALANFFMQNGAINQGQNSQYDLNQVQSPVKPLTQPSQVIAKTGLAYVMNPSSYHIVPRHIAKNPSSSQVIQASPSSHGKIRKPQTTVSVEPSQSYYIQPMKSMKHHQHNVPHTTSDFLNYEYPPGMNHDADTVPLFDLNKAIQNYSPSDEVYTTYPGSPVEYNHYYQPRQISKYYKTSLDDGSFKRNSRRSPKPPTIYK</sequence>
<dbReference type="EMBL" id="JACMRX010000004">
    <property type="protein sequence ID" value="KAF7991095.1"/>
    <property type="molecule type" value="Genomic_DNA"/>
</dbReference>
<dbReference type="OrthoDB" id="7701268at2759"/>
<organism evidence="3 4">
    <name type="scientific">Aphidius gifuensis</name>
    <name type="common">Parasitoid wasp</name>
    <dbReference type="NCBI Taxonomy" id="684658"/>
    <lineage>
        <taxon>Eukaryota</taxon>
        <taxon>Metazoa</taxon>
        <taxon>Ecdysozoa</taxon>
        <taxon>Arthropoda</taxon>
        <taxon>Hexapoda</taxon>
        <taxon>Insecta</taxon>
        <taxon>Pterygota</taxon>
        <taxon>Neoptera</taxon>
        <taxon>Endopterygota</taxon>
        <taxon>Hymenoptera</taxon>
        <taxon>Apocrita</taxon>
        <taxon>Ichneumonoidea</taxon>
        <taxon>Braconidae</taxon>
        <taxon>Aphidiinae</taxon>
        <taxon>Aphidius</taxon>
    </lineage>
</organism>
<evidence type="ECO:0000313" key="4">
    <source>
        <dbReference type="Proteomes" id="UP000639338"/>
    </source>
</evidence>
<comment type="caution">
    <text evidence="3">The sequence shown here is derived from an EMBL/GenBank/DDBJ whole genome shotgun (WGS) entry which is preliminary data.</text>
</comment>
<dbReference type="AlphaFoldDB" id="A0A834XPQ0"/>
<feature type="region of interest" description="Disordered" evidence="1">
    <location>
        <begin position="488"/>
        <end position="507"/>
    </location>
</feature>
<evidence type="ECO:0000256" key="2">
    <source>
        <dbReference type="SAM" id="SignalP"/>
    </source>
</evidence>